<feature type="signal peptide" evidence="4">
    <location>
        <begin position="1"/>
        <end position="34"/>
    </location>
</feature>
<dbReference type="Proteomes" id="UP000593567">
    <property type="component" value="Unassembled WGS sequence"/>
</dbReference>
<dbReference type="PANTHER" id="PTHR46875:SF1">
    <property type="entry name" value="TUMOR NECROSIS FACTOR RECEPTOR SUPERFAMILY MEMBER 5"/>
    <property type="match status" value="1"/>
</dbReference>
<evidence type="ECO:0000256" key="2">
    <source>
        <dbReference type="SAM" id="MobiDB-lite"/>
    </source>
</evidence>
<dbReference type="EMBL" id="VXIV02001058">
    <property type="protein sequence ID" value="KAF6034502.1"/>
    <property type="molecule type" value="Genomic_DNA"/>
</dbReference>
<keyword evidence="3" id="KW-0812">Transmembrane</keyword>
<feature type="disulfide bond" evidence="1">
    <location>
        <begin position="59"/>
        <end position="74"/>
    </location>
</feature>
<accession>A0A7J7K790</accession>
<evidence type="ECO:0000256" key="4">
    <source>
        <dbReference type="SAM" id="SignalP"/>
    </source>
</evidence>
<dbReference type="OrthoDB" id="9990004at2759"/>
<dbReference type="GO" id="GO:0035631">
    <property type="term" value="C:CD40 receptor complex"/>
    <property type="evidence" value="ECO:0007669"/>
    <property type="project" value="TreeGrafter"/>
</dbReference>
<dbReference type="InterPro" id="IPR052135">
    <property type="entry name" value="TNFRSF5"/>
</dbReference>
<feature type="domain" description="TNFR-Cys" evidence="5">
    <location>
        <begin position="58"/>
        <end position="101"/>
    </location>
</feature>
<feature type="repeat" description="TNFR-Cys" evidence="1">
    <location>
        <begin position="58"/>
        <end position="101"/>
    </location>
</feature>
<name>A0A7J7K790_BUGNE</name>
<gene>
    <name evidence="6" type="ORF">EB796_007189</name>
</gene>
<dbReference type="Gene3D" id="2.10.50.10">
    <property type="entry name" value="Tumor Necrosis Factor Receptor, subunit A, domain 2"/>
    <property type="match status" value="2"/>
</dbReference>
<keyword evidence="4" id="KW-0732">Signal</keyword>
<reference evidence="6" key="1">
    <citation type="submission" date="2020-06" db="EMBL/GenBank/DDBJ databases">
        <title>Draft genome of Bugula neritina, a colonial animal packing powerful symbionts and potential medicines.</title>
        <authorList>
            <person name="Rayko M."/>
        </authorList>
    </citation>
    <scope>NUCLEOTIDE SEQUENCE [LARGE SCALE GENOMIC DNA]</scope>
    <source>
        <strain evidence="6">Kwan_BN1</strain>
    </source>
</reference>
<dbReference type="GO" id="GO:0002768">
    <property type="term" value="P:immune response-regulating cell surface receptor signaling pathway"/>
    <property type="evidence" value="ECO:0007669"/>
    <property type="project" value="TreeGrafter"/>
</dbReference>
<comment type="caution">
    <text evidence="1">Lacks conserved residue(s) required for the propagation of feature annotation.</text>
</comment>
<feature type="region of interest" description="Disordered" evidence="2">
    <location>
        <begin position="290"/>
        <end position="313"/>
    </location>
</feature>
<evidence type="ECO:0000259" key="5">
    <source>
        <dbReference type="PROSITE" id="PS50050"/>
    </source>
</evidence>
<keyword evidence="3" id="KW-1133">Transmembrane helix</keyword>
<evidence type="ECO:0000313" key="7">
    <source>
        <dbReference type="Proteomes" id="UP000593567"/>
    </source>
</evidence>
<keyword evidence="1" id="KW-1015">Disulfide bond</keyword>
<keyword evidence="7" id="KW-1185">Reference proteome</keyword>
<feature type="disulfide bond" evidence="1">
    <location>
        <begin position="83"/>
        <end position="101"/>
    </location>
</feature>
<feature type="chain" id="PRO_5029518909" evidence="4">
    <location>
        <begin position="35"/>
        <end position="313"/>
    </location>
</feature>
<dbReference type="Pfam" id="PF00020">
    <property type="entry name" value="TNFR_c6"/>
    <property type="match status" value="2"/>
</dbReference>
<dbReference type="PANTHER" id="PTHR46875">
    <property type="entry name" value="TUMOR NECROSIS FACTOR RECEPTOR SUPERFAMILY MEMBER 5"/>
    <property type="match status" value="1"/>
</dbReference>
<sequence length="313" mass="34227">MPQILNLYSTYSLMCQDLVFYLLAVSCIIHGSYGVCQPCTGPGTKRALLCPQPSPCIPCSEGTFSKGNNLEINCQPCKTIADCKYNTEITQSCTLVEDTVCDCIDGYYLRSDYEIGCIKHRACDPGFGVESRGTKRTNTECKECPVGTFSNISSYTEPCIPHKVCTYGVETQGTKTSDNICSTDRGLKGKIIALCVTIPLVVILATIVIIVICCRQRKRRRPSQNLGNNDLGMHRSSSSINSSTQSCMKDWCPLQDSGGGDDQPRHYNTGDSEMPLNIYHDDSHRHITHQSISTSNGSYHSTAVDSRSITGGA</sequence>
<evidence type="ECO:0000256" key="3">
    <source>
        <dbReference type="SAM" id="Phobius"/>
    </source>
</evidence>
<proteinExistence type="predicted"/>
<protein>
    <submittedName>
        <fullName evidence="6">TNFRSF11B</fullName>
    </submittedName>
</protein>
<dbReference type="AlphaFoldDB" id="A0A7J7K790"/>
<evidence type="ECO:0000256" key="1">
    <source>
        <dbReference type="PROSITE-ProRule" id="PRU00206"/>
    </source>
</evidence>
<dbReference type="SUPFAM" id="SSF57586">
    <property type="entry name" value="TNF receptor-like"/>
    <property type="match status" value="1"/>
</dbReference>
<dbReference type="SMART" id="SM00208">
    <property type="entry name" value="TNFR"/>
    <property type="match status" value="3"/>
</dbReference>
<feature type="region of interest" description="Disordered" evidence="2">
    <location>
        <begin position="224"/>
        <end position="244"/>
    </location>
</feature>
<dbReference type="GO" id="GO:0009897">
    <property type="term" value="C:external side of plasma membrane"/>
    <property type="evidence" value="ECO:0007669"/>
    <property type="project" value="TreeGrafter"/>
</dbReference>
<dbReference type="PROSITE" id="PS50050">
    <property type="entry name" value="TNFR_NGFR_2"/>
    <property type="match status" value="1"/>
</dbReference>
<evidence type="ECO:0000313" key="6">
    <source>
        <dbReference type="EMBL" id="KAF6034502.1"/>
    </source>
</evidence>
<dbReference type="InterPro" id="IPR001368">
    <property type="entry name" value="TNFR/NGFR_Cys_rich_reg"/>
</dbReference>
<feature type="transmembrane region" description="Helical" evidence="3">
    <location>
        <begin position="191"/>
        <end position="214"/>
    </location>
</feature>
<comment type="caution">
    <text evidence="6">The sequence shown here is derived from an EMBL/GenBank/DDBJ whole genome shotgun (WGS) entry which is preliminary data.</text>
</comment>
<organism evidence="6 7">
    <name type="scientific">Bugula neritina</name>
    <name type="common">Brown bryozoan</name>
    <name type="synonym">Sertularia neritina</name>
    <dbReference type="NCBI Taxonomy" id="10212"/>
    <lineage>
        <taxon>Eukaryota</taxon>
        <taxon>Metazoa</taxon>
        <taxon>Spiralia</taxon>
        <taxon>Lophotrochozoa</taxon>
        <taxon>Bryozoa</taxon>
        <taxon>Gymnolaemata</taxon>
        <taxon>Cheilostomatida</taxon>
        <taxon>Flustrina</taxon>
        <taxon>Buguloidea</taxon>
        <taxon>Bugulidae</taxon>
        <taxon>Bugula</taxon>
    </lineage>
</organism>
<keyword evidence="3" id="KW-0472">Membrane</keyword>